<keyword evidence="3" id="KW-0238">DNA-binding</keyword>
<dbReference type="Gene3D" id="1.10.10.10">
    <property type="entry name" value="Winged helix-like DNA-binding domain superfamily/Winged helix DNA-binding domain"/>
    <property type="match status" value="1"/>
</dbReference>
<accession>A6GF45</accession>
<dbReference type="GO" id="GO:0003700">
    <property type="term" value="F:DNA-binding transcription factor activity"/>
    <property type="evidence" value="ECO:0007669"/>
    <property type="project" value="InterPro"/>
</dbReference>
<dbReference type="InterPro" id="IPR000847">
    <property type="entry name" value="LysR_HTH_N"/>
</dbReference>
<organism evidence="6 7">
    <name type="scientific">Plesiocystis pacifica SIR-1</name>
    <dbReference type="NCBI Taxonomy" id="391625"/>
    <lineage>
        <taxon>Bacteria</taxon>
        <taxon>Pseudomonadati</taxon>
        <taxon>Myxococcota</taxon>
        <taxon>Polyangia</taxon>
        <taxon>Nannocystales</taxon>
        <taxon>Nannocystaceae</taxon>
        <taxon>Plesiocystis</taxon>
    </lineage>
</organism>
<dbReference type="InterPro" id="IPR005119">
    <property type="entry name" value="LysR_subst-bd"/>
</dbReference>
<comment type="similarity">
    <text evidence="1">Belongs to the LysR transcriptional regulatory family.</text>
</comment>
<dbReference type="STRING" id="391625.PPSIR1_31523"/>
<evidence type="ECO:0000313" key="7">
    <source>
        <dbReference type="Proteomes" id="UP000005801"/>
    </source>
</evidence>
<evidence type="ECO:0000313" key="6">
    <source>
        <dbReference type="EMBL" id="EDM75504.1"/>
    </source>
</evidence>
<sequence length="296" mass="32207">MLMNAPAEPIDSEALAAFVCFAERLNFTHAAKALHLSQPALHAKIRKLGAGLGVELYRREGRRLVLTSQGEALLRFGRELDGRTREFRAELRGEDGPGAPVVLAAGQGSFLYLLGDALRRHARRRDAAPLRLLTRDRDGTLAALRSGEAALGVAALEVLPEGLDAWALREVSQVLVMPSRHPLARRRTIRLEQLEGEGLIVAPAGRPHRETLARALLSAGVRWEVAVETHGWPAMVHFVRLGLGLAVVNDFVELPRGLVARPIRALPATHYWLLAAPRLSDSARALAELILPGSDA</sequence>
<keyword evidence="2" id="KW-0805">Transcription regulation</keyword>
<proteinExistence type="inferred from homology"/>
<dbReference type="PROSITE" id="PS50931">
    <property type="entry name" value="HTH_LYSR"/>
    <property type="match status" value="1"/>
</dbReference>
<evidence type="ECO:0000256" key="1">
    <source>
        <dbReference type="ARBA" id="ARBA00009437"/>
    </source>
</evidence>
<dbReference type="InterPro" id="IPR036390">
    <property type="entry name" value="WH_DNA-bd_sf"/>
</dbReference>
<dbReference type="SUPFAM" id="SSF46785">
    <property type="entry name" value="Winged helix' DNA-binding domain"/>
    <property type="match status" value="1"/>
</dbReference>
<keyword evidence="7" id="KW-1185">Reference proteome</keyword>
<feature type="domain" description="HTH lysR-type" evidence="5">
    <location>
        <begin position="10"/>
        <end position="67"/>
    </location>
</feature>
<comment type="caution">
    <text evidence="6">The sequence shown here is derived from an EMBL/GenBank/DDBJ whole genome shotgun (WGS) entry which is preliminary data.</text>
</comment>
<evidence type="ECO:0000256" key="2">
    <source>
        <dbReference type="ARBA" id="ARBA00023015"/>
    </source>
</evidence>
<protein>
    <submittedName>
        <fullName evidence="6">Transcriptional regulator</fullName>
    </submittedName>
</protein>
<reference evidence="6 7" key="1">
    <citation type="submission" date="2007-06" db="EMBL/GenBank/DDBJ databases">
        <authorList>
            <person name="Shimkets L."/>
            <person name="Ferriera S."/>
            <person name="Johnson J."/>
            <person name="Kravitz S."/>
            <person name="Beeson K."/>
            <person name="Sutton G."/>
            <person name="Rogers Y.-H."/>
            <person name="Friedman R."/>
            <person name="Frazier M."/>
            <person name="Venter J.C."/>
        </authorList>
    </citation>
    <scope>NUCLEOTIDE SEQUENCE [LARGE SCALE GENOMIC DNA]</scope>
    <source>
        <strain evidence="6 7">SIR-1</strain>
    </source>
</reference>
<dbReference type="Pfam" id="PF03466">
    <property type="entry name" value="LysR_substrate"/>
    <property type="match status" value="1"/>
</dbReference>
<gene>
    <name evidence="6" type="ORF">PPSIR1_31523</name>
</gene>
<dbReference type="InterPro" id="IPR036388">
    <property type="entry name" value="WH-like_DNA-bd_sf"/>
</dbReference>
<dbReference type="EMBL" id="ABCS01000089">
    <property type="protein sequence ID" value="EDM75504.1"/>
    <property type="molecule type" value="Genomic_DNA"/>
</dbReference>
<keyword evidence="4" id="KW-0804">Transcription</keyword>
<dbReference type="SUPFAM" id="SSF53850">
    <property type="entry name" value="Periplasmic binding protein-like II"/>
    <property type="match status" value="1"/>
</dbReference>
<dbReference type="PANTHER" id="PTHR30126:SF91">
    <property type="entry name" value="LYSR FAMILY TRANSCRIPTIONAL REGULATOR"/>
    <property type="match status" value="1"/>
</dbReference>
<dbReference type="CDD" id="cd05466">
    <property type="entry name" value="PBP2_LTTR_substrate"/>
    <property type="match status" value="1"/>
</dbReference>
<dbReference type="eggNOG" id="COG0583">
    <property type="taxonomic scope" value="Bacteria"/>
</dbReference>
<dbReference type="Pfam" id="PF00126">
    <property type="entry name" value="HTH_1"/>
    <property type="match status" value="1"/>
</dbReference>
<name>A6GF45_9BACT</name>
<evidence type="ECO:0000256" key="3">
    <source>
        <dbReference type="ARBA" id="ARBA00023125"/>
    </source>
</evidence>
<dbReference type="Gene3D" id="3.40.190.290">
    <property type="match status" value="1"/>
</dbReference>
<evidence type="ECO:0000256" key="4">
    <source>
        <dbReference type="ARBA" id="ARBA00023163"/>
    </source>
</evidence>
<dbReference type="GO" id="GO:0000976">
    <property type="term" value="F:transcription cis-regulatory region binding"/>
    <property type="evidence" value="ECO:0007669"/>
    <property type="project" value="TreeGrafter"/>
</dbReference>
<dbReference type="AlphaFoldDB" id="A6GF45"/>
<dbReference type="Proteomes" id="UP000005801">
    <property type="component" value="Unassembled WGS sequence"/>
</dbReference>
<evidence type="ECO:0000259" key="5">
    <source>
        <dbReference type="PROSITE" id="PS50931"/>
    </source>
</evidence>
<dbReference type="PANTHER" id="PTHR30126">
    <property type="entry name" value="HTH-TYPE TRANSCRIPTIONAL REGULATOR"/>
    <property type="match status" value="1"/>
</dbReference>
<dbReference type="PRINTS" id="PR00039">
    <property type="entry name" value="HTHLYSR"/>
</dbReference>